<dbReference type="SUPFAM" id="SSF160424">
    <property type="entry name" value="BH3703-like"/>
    <property type="match status" value="1"/>
</dbReference>
<reference evidence="1 2" key="1">
    <citation type="submission" date="2019-07" db="EMBL/GenBank/DDBJ databases">
        <title>Whole genome shotgun sequence of Agrococcus baldri NBRC 103055.</title>
        <authorList>
            <person name="Hosoyama A."/>
            <person name="Uohara A."/>
            <person name="Ohji S."/>
            <person name="Ichikawa N."/>
        </authorList>
    </citation>
    <scope>NUCLEOTIDE SEQUENCE [LARGE SCALE GENOMIC DNA]</scope>
    <source>
        <strain evidence="1 2">NBRC 103055</strain>
    </source>
</reference>
<evidence type="ECO:0000313" key="1">
    <source>
        <dbReference type="EMBL" id="GEK80695.1"/>
    </source>
</evidence>
<proteinExistence type="predicted"/>
<sequence>MTTNGQEPPGPLRQAQLMRQIAEAVGTEARGDWSSARLVTAMTAGVIGATNFVTVDGQETETFPSTTAVENAAKLRDLMYEPGKGTWYTMTMVVTREGTADTDFDYDSEPTFVSIPVGDQAFVDDARIFPRDDDHTPDWLRGKLQGR</sequence>
<accession>A0AA87RI57</accession>
<organism evidence="1 2">
    <name type="scientific">Agrococcus baldri</name>
    <dbReference type="NCBI Taxonomy" id="153730"/>
    <lineage>
        <taxon>Bacteria</taxon>
        <taxon>Bacillati</taxon>
        <taxon>Actinomycetota</taxon>
        <taxon>Actinomycetes</taxon>
        <taxon>Micrococcales</taxon>
        <taxon>Microbacteriaceae</taxon>
        <taxon>Agrococcus</taxon>
    </lineage>
</organism>
<protein>
    <submittedName>
        <fullName evidence="1">Uncharacterized protein</fullName>
    </submittedName>
</protein>
<comment type="caution">
    <text evidence="1">The sequence shown here is derived from an EMBL/GenBank/DDBJ whole genome shotgun (WGS) entry which is preliminary data.</text>
</comment>
<name>A0AA87RI57_9MICO</name>
<dbReference type="AlphaFoldDB" id="A0AA87RI57"/>
<dbReference type="Proteomes" id="UP000321749">
    <property type="component" value="Unassembled WGS sequence"/>
</dbReference>
<dbReference type="InterPro" id="IPR036170">
    <property type="entry name" value="YezG-like_sf"/>
</dbReference>
<keyword evidence="2" id="KW-1185">Reference proteome</keyword>
<dbReference type="EMBL" id="BJUU01000013">
    <property type="protein sequence ID" value="GEK80695.1"/>
    <property type="molecule type" value="Genomic_DNA"/>
</dbReference>
<evidence type="ECO:0000313" key="2">
    <source>
        <dbReference type="Proteomes" id="UP000321749"/>
    </source>
</evidence>
<gene>
    <name evidence="1" type="ORF">ABA31_20460</name>
</gene>